<feature type="compositionally biased region" description="Polar residues" evidence="1">
    <location>
        <begin position="8"/>
        <end position="19"/>
    </location>
</feature>
<evidence type="ECO:0000313" key="2">
    <source>
        <dbReference type="EMBL" id="BAC76755.1"/>
    </source>
</evidence>
<reference evidence="2" key="1">
    <citation type="journal article" date="1996" name="Mol. Microbiol.">
        <title>FruA, a putative transcription factor essential for the development of Myxococcus xanthus.</title>
        <authorList>
            <person name="Ogawa M."/>
            <person name="Fujitani S."/>
            <person name="Mao X."/>
            <person name="Inouye S."/>
            <person name="Komano T."/>
        </authorList>
    </citation>
    <scope>NUCLEOTIDE SEQUENCE</scope>
    <source>
        <strain evidence="2">DZF1</strain>
    </source>
</reference>
<accession>Q7WTM4</accession>
<dbReference type="EMBL" id="AB100269">
    <property type="protein sequence ID" value="BAC76755.1"/>
    <property type="molecule type" value="Genomic_DNA"/>
</dbReference>
<dbReference type="AlphaFoldDB" id="Q7WTM4"/>
<proteinExistence type="predicted"/>
<feature type="compositionally biased region" description="Polar residues" evidence="1">
    <location>
        <begin position="49"/>
        <end position="64"/>
    </location>
</feature>
<name>Q7WTM4_MYXXA</name>
<evidence type="ECO:0000256" key="1">
    <source>
        <dbReference type="SAM" id="MobiDB-lite"/>
    </source>
</evidence>
<sequence length="135" mass="14136">MRARKGAQPSTSFTASRPRTASACPRGSSPGSMSAWPTISPAPPAMTRMDSSTGPCAAMKSSNPPSMPSRAHSALMAPICTPLFTSRNSVPRPPVRPRAKVTMVTVRLLVAMPDATELGGATDRMSSVHMRPCAT</sequence>
<protein>
    <submittedName>
        <fullName evidence="2">Orf135 protein</fullName>
    </submittedName>
</protein>
<organism evidence="2">
    <name type="scientific">Myxococcus xanthus</name>
    <dbReference type="NCBI Taxonomy" id="34"/>
    <lineage>
        <taxon>Bacteria</taxon>
        <taxon>Pseudomonadati</taxon>
        <taxon>Myxococcota</taxon>
        <taxon>Myxococcia</taxon>
        <taxon>Myxococcales</taxon>
        <taxon>Cystobacterineae</taxon>
        <taxon>Myxococcaceae</taxon>
        <taxon>Myxococcus</taxon>
    </lineage>
</organism>
<feature type="region of interest" description="Disordered" evidence="1">
    <location>
        <begin position="1"/>
        <end position="71"/>
    </location>
</feature>
<gene>
    <name evidence="2" type="primary">orf135</name>
</gene>
<reference evidence="2" key="2">
    <citation type="journal article" date="2003" name="J. Bacteriol.">
        <title>Novel developmental genes, fruCD, of Myxococcus xanthus: involvement of a cell division protein in multicellular development.</title>
        <authorList>
            <person name="Akiyama T."/>
            <person name="Inouye S."/>
            <person name="Komano T."/>
        </authorList>
    </citation>
    <scope>NUCLEOTIDE SEQUENCE</scope>
    <source>
        <strain evidence="2">DZF1</strain>
    </source>
</reference>